<reference evidence="2 3" key="1">
    <citation type="submission" date="2012-10" db="EMBL/GenBank/DDBJ databases">
        <authorList>
            <person name="Zafar N."/>
            <person name="Inman J."/>
            <person name="Hall N."/>
            <person name="Lorenzi H."/>
            <person name="Caler E."/>
        </authorList>
    </citation>
    <scope>NUCLEOTIDE SEQUENCE [LARGE SCALE GENOMIC DNA]</scope>
    <source>
        <strain evidence="2 3">IP1</strain>
    </source>
</reference>
<dbReference type="GeneID" id="14890191"/>
<evidence type="ECO:0000313" key="2">
    <source>
        <dbReference type="EMBL" id="ELP91282.1"/>
    </source>
</evidence>
<evidence type="ECO:0000256" key="1">
    <source>
        <dbReference type="SAM" id="Coils"/>
    </source>
</evidence>
<dbReference type="OMA" id="IDSKQAT"/>
<protein>
    <submittedName>
        <fullName evidence="2">Uncharacterized protein</fullName>
    </submittedName>
</protein>
<dbReference type="Proteomes" id="UP000014680">
    <property type="component" value="Unassembled WGS sequence"/>
</dbReference>
<accession>A0A0A1U8V9</accession>
<sequence>MQSEAKTNNQTKPLSKQLIEQINTAVPLEGKGTQLLLKTKEIASATQIEILREKEEHKVRDSEEQKILKNYEEIQLDITNAEKQSNEIVSKHTTLQKQELELKNEVSQSEQNLKALKTTIDSKQATVDTQKKHQEKMKELQQQVEVCSKELREANIERTNADKATMELNRTKDLKKDIALLRNSFDQKKKERETVERQITGLFESLAKAQEEHKKEKEDTEIKLKIKRNRLTELEMMEKSLITKESEIQQRTIIAQQDEEILF</sequence>
<dbReference type="KEGG" id="eiv:EIN_152790"/>
<dbReference type="VEuPathDB" id="AmoebaDB:EIN_152790"/>
<keyword evidence="1" id="KW-0175">Coiled coil</keyword>
<dbReference type="EMBL" id="KB206474">
    <property type="protein sequence ID" value="ELP91282.1"/>
    <property type="molecule type" value="Genomic_DNA"/>
</dbReference>
<feature type="coiled-coil region" evidence="1">
    <location>
        <begin position="45"/>
        <end position="237"/>
    </location>
</feature>
<dbReference type="AlphaFoldDB" id="A0A0A1U8V9"/>
<keyword evidence="3" id="KW-1185">Reference proteome</keyword>
<evidence type="ECO:0000313" key="3">
    <source>
        <dbReference type="Proteomes" id="UP000014680"/>
    </source>
</evidence>
<gene>
    <name evidence="2" type="ORF">EIN_152790</name>
</gene>
<dbReference type="RefSeq" id="XP_004258053.1">
    <property type="nucleotide sequence ID" value="XM_004258005.1"/>
</dbReference>
<organism evidence="2 3">
    <name type="scientific">Entamoeba invadens IP1</name>
    <dbReference type="NCBI Taxonomy" id="370355"/>
    <lineage>
        <taxon>Eukaryota</taxon>
        <taxon>Amoebozoa</taxon>
        <taxon>Evosea</taxon>
        <taxon>Archamoebae</taxon>
        <taxon>Mastigamoebida</taxon>
        <taxon>Entamoebidae</taxon>
        <taxon>Entamoeba</taxon>
    </lineage>
</organism>
<proteinExistence type="predicted"/>
<name>A0A0A1U8V9_ENTIV</name>